<reference evidence="7" key="2">
    <citation type="journal article" date="2020" name="Nat. Commun.">
        <title>Large-scale genome sequencing of mycorrhizal fungi provides insights into the early evolution of symbiotic traits.</title>
        <authorList>
            <person name="Miyauchi S."/>
            <person name="Kiss E."/>
            <person name="Kuo A."/>
            <person name="Drula E."/>
            <person name="Kohler A."/>
            <person name="Sanchez-Garcia M."/>
            <person name="Morin E."/>
            <person name="Andreopoulos B."/>
            <person name="Barry K.W."/>
            <person name="Bonito G."/>
            <person name="Buee M."/>
            <person name="Carver A."/>
            <person name="Chen C."/>
            <person name="Cichocki N."/>
            <person name="Clum A."/>
            <person name="Culley D."/>
            <person name="Crous P.W."/>
            <person name="Fauchery L."/>
            <person name="Girlanda M."/>
            <person name="Hayes R.D."/>
            <person name="Keri Z."/>
            <person name="LaButti K."/>
            <person name="Lipzen A."/>
            <person name="Lombard V."/>
            <person name="Magnuson J."/>
            <person name="Maillard F."/>
            <person name="Murat C."/>
            <person name="Nolan M."/>
            <person name="Ohm R.A."/>
            <person name="Pangilinan J."/>
            <person name="Pereira M.F."/>
            <person name="Perotto S."/>
            <person name="Peter M."/>
            <person name="Pfister S."/>
            <person name="Riley R."/>
            <person name="Sitrit Y."/>
            <person name="Stielow J.B."/>
            <person name="Szollosi G."/>
            <person name="Zifcakova L."/>
            <person name="Stursova M."/>
            <person name="Spatafora J.W."/>
            <person name="Tedersoo L."/>
            <person name="Vaario L.M."/>
            <person name="Yamada A."/>
            <person name="Yan M."/>
            <person name="Wang P."/>
            <person name="Xu J."/>
            <person name="Bruns T."/>
            <person name="Baldrian P."/>
            <person name="Vilgalys R."/>
            <person name="Dunand C."/>
            <person name="Henrissat B."/>
            <person name="Grigoriev I.V."/>
            <person name="Hibbett D."/>
            <person name="Nagy L.G."/>
            <person name="Martin F.M."/>
        </authorList>
    </citation>
    <scope>NUCLEOTIDE SEQUENCE</scope>
    <source>
        <strain evidence="7">Prilba</strain>
    </source>
</reference>
<dbReference type="InterPro" id="IPR034164">
    <property type="entry name" value="Pepsin-like_dom"/>
</dbReference>
<feature type="signal peptide" evidence="5">
    <location>
        <begin position="1"/>
        <end position="19"/>
    </location>
</feature>
<organism evidence="7 8">
    <name type="scientific">Russula ochroleuca</name>
    <dbReference type="NCBI Taxonomy" id="152965"/>
    <lineage>
        <taxon>Eukaryota</taxon>
        <taxon>Fungi</taxon>
        <taxon>Dikarya</taxon>
        <taxon>Basidiomycota</taxon>
        <taxon>Agaricomycotina</taxon>
        <taxon>Agaricomycetes</taxon>
        <taxon>Russulales</taxon>
        <taxon>Russulaceae</taxon>
        <taxon>Russula</taxon>
    </lineage>
</organism>
<evidence type="ECO:0000256" key="5">
    <source>
        <dbReference type="SAM" id="SignalP"/>
    </source>
</evidence>
<dbReference type="PANTHER" id="PTHR47966:SF51">
    <property type="entry name" value="BETA-SITE APP-CLEAVING ENZYME, ISOFORM A-RELATED"/>
    <property type="match status" value="1"/>
</dbReference>
<evidence type="ECO:0000259" key="6">
    <source>
        <dbReference type="PROSITE" id="PS51767"/>
    </source>
</evidence>
<evidence type="ECO:0000256" key="1">
    <source>
        <dbReference type="ARBA" id="ARBA00007447"/>
    </source>
</evidence>
<dbReference type="AlphaFoldDB" id="A0A9P5JZF3"/>
<dbReference type="GO" id="GO:0006508">
    <property type="term" value="P:proteolysis"/>
    <property type="evidence" value="ECO:0007669"/>
    <property type="project" value="UniProtKB-KW"/>
</dbReference>
<dbReference type="EMBL" id="WHVB01000024">
    <property type="protein sequence ID" value="KAF8470936.1"/>
    <property type="molecule type" value="Genomic_DNA"/>
</dbReference>
<dbReference type="InterPro" id="IPR033121">
    <property type="entry name" value="PEPTIDASE_A1"/>
</dbReference>
<comment type="similarity">
    <text evidence="1 4">Belongs to the peptidase A1 family.</text>
</comment>
<feature type="active site" evidence="3">
    <location>
        <position position="313"/>
    </location>
</feature>
<dbReference type="SUPFAM" id="SSF50630">
    <property type="entry name" value="Acid proteases"/>
    <property type="match status" value="1"/>
</dbReference>
<feature type="domain" description="Peptidase A1" evidence="6">
    <location>
        <begin position="109"/>
        <end position="432"/>
    </location>
</feature>
<evidence type="ECO:0000313" key="8">
    <source>
        <dbReference type="Proteomes" id="UP000759537"/>
    </source>
</evidence>
<feature type="chain" id="PRO_5040199475" evidence="5">
    <location>
        <begin position="20"/>
        <end position="442"/>
    </location>
</feature>
<dbReference type="PROSITE" id="PS00141">
    <property type="entry name" value="ASP_PROTEASE"/>
    <property type="match status" value="1"/>
</dbReference>
<dbReference type="PRINTS" id="PR00792">
    <property type="entry name" value="PEPSIN"/>
</dbReference>
<dbReference type="PROSITE" id="PS51767">
    <property type="entry name" value="PEPTIDASE_A1"/>
    <property type="match status" value="1"/>
</dbReference>
<dbReference type="Proteomes" id="UP000759537">
    <property type="component" value="Unassembled WGS sequence"/>
</dbReference>
<keyword evidence="4" id="KW-0378">Hydrolase</keyword>
<keyword evidence="4 7" id="KW-0645">Protease</keyword>
<evidence type="ECO:0000256" key="3">
    <source>
        <dbReference type="PIRSR" id="PIRSR601461-1"/>
    </source>
</evidence>
<dbReference type="InterPro" id="IPR001461">
    <property type="entry name" value="Aspartic_peptidase_A1"/>
</dbReference>
<dbReference type="Pfam" id="PF00026">
    <property type="entry name" value="Asp"/>
    <property type="match status" value="1"/>
</dbReference>
<keyword evidence="2 4" id="KW-0064">Aspartyl protease</keyword>
<dbReference type="InterPro" id="IPR001969">
    <property type="entry name" value="Aspartic_peptidase_AS"/>
</dbReference>
<sequence>MLLVAVLAPFLVLATGVTAHPKIPNAIRNTPNSVPFSKQINVTGDLSPVHKDLIRLKNIGHDIVKGVHHIVNDVHHILKGDHRFNASTSHAREENPAPELGLSDVVMGYVAKVGVGNPPTYYSLMVDTGRAVTWVGANTPYQKTNTSVSNFEVVIEGSGTVFVYGILYNDTVTISPGIAISQQPIGVSDISAGIYPLDGVLGLGPKGLSYDTLAKNTSVIPTVTDNLFEQGTIEQNLVAMSFEPNSNSTSAINGELTFGATDRTKYTGNISYFPLTKTPPASRYWGVDASFQYGGANGSASVNILDTNAGIIDTGTTLIYLSTDAYQRYVNATGAALNETMGPGWLYMTPAQYEKLPPLSFNIGNSTFELTPNAQIWPRELNSAIRGADDVIYLVIHSLGDSSPGVDFVCGMAFLERFYTVFDTGNSRIGLAPTPFTNAETN</sequence>
<proteinExistence type="inferred from homology"/>
<dbReference type="PANTHER" id="PTHR47966">
    <property type="entry name" value="BETA-SITE APP-CLEAVING ENZYME, ISOFORM A-RELATED"/>
    <property type="match status" value="1"/>
</dbReference>
<protein>
    <submittedName>
        <fullName evidence="7">Family A1 protease</fullName>
    </submittedName>
</protein>
<evidence type="ECO:0000256" key="4">
    <source>
        <dbReference type="RuleBase" id="RU000454"/>
    </source>
</evidence>
<reference evidence="7" key="1">
    <citation type="submission" date="2019-10" db="EMBL/GenBank/DDBJ databases">
        <authorList>
            <consortium name="DOE Joint Genome Institute"/>
            <person name="Kuo A."/>
            <person name="Miyauchi S."/>
            <person name="Kiss E."/>
            <person name="Drula E."/>
            <person name="Kohler A."/>
            <person name="Sanchez-Garcia M."/>
            <person name="Andreopoulos B."/>
            <person name="Barry K.W."/>
            <person name="Bonito G."/>
            <person name="Buee M."/>
            <person name="Carver A."/>
            <person name="Chen C."/>
            <person name="Cichocki N."/>
            <person name="Clum A."/>
            <person name="Culley D."/>
            <person name="Crous P.W."/>
            <person name="Fauchery L."/>
            <person name="Girlanda M."/>
            <person name="Hayes R."/>
            <person name="Keri Z."/>
            <person name="LaButti K."/>
            <person name="Lipzen A."/>
            <person name="Lombard V."/>
            <person name="Magnuson J."/>
            <person name="Maillard F."/>
            <person name="Morin E."/>
            <person name="Murat C."/>
            <person name="Nolan M."/>
            <person name="Ohm R."/>
            <person name="Pangilinan J."/>
            <person name="Pereira M."/>
            <person name="Perotto S."/>
            <person name="Peter M."/>
            <person name="Riley R."/>
            <person name="Sitrit Y."/>
            <person name="Stielow B."/>
            <person name="Szollosi G."/>
            <person name="Zifcakova L."/>
            <person name="Stursova M."/>
            <person name="Spatafora J.W."/>
            <person name="Tedersoo L."/>
            <person name="Vaario L.-M."/>
            <person name="Yamada A."/>
            <person name="Yan M."/>
            <person name="Wang P."/>
            <person name="Xu J."/>
            <person name="Bruns T."/>
            <person name="Baldrian P."/>
            <person name="Vilgalys R."/>
            <person name="Henrissat B."/>
            <person name="Grigoriev I.V."/>
            <person name="Hibbett D."/>
            <person name="Nagy L.G."/>
            <person name="Martin F.M."/>
        </authorList>
    </citation>
    <scope>NUCLEOTIDE SEQUENCE</scope>
    <source>
        <strain evidence="7">Prilba</strain>
    </source>
</reference>
<comment type="caution">
    <text evidence="7">The sequence shown here is derived from an EMBL/GenBank/DDBJ whole genome shotgun (WGS) entry which is preliminary data.</text>
</comment>
<dbReference type="InterPro" id="IPR021109">
    <property type="entry name" value="Peptidase_aspartic_dom_sf"/>
</dbReference>
<dbReference type="OrthoDB" id="660550at2759"/>
<dbReference type="Gene3D" id="2.40.70.10">
    <property type="entry name" value="Acid Proteases"/>
    <property type="match status" value="2"/>
</dbReference>
<name>A0A9P5JZF3_9AGAM</name>
<dbReference type="GO" id="GO:0004190">
    <property type="term" value="F:aspartic-type endopeptidase activity"/>
    <property type="evidence" value="ECO:0007669"/>
    <property type="project" value="UniProtKB-KW"/>
</dbReference>
<feature type="active site" evidence="3">
    <location>
        <position position="127"/>
    </location>
</feature>
<gene>
    <name evidence="7" type="ORF">DFH94DRAFT_205257</name>
</gene>
<accession>A0A9P5JZF3</accession>
<keyword evidence="5" id="KW-0732">Signal</keyword>
<evidence type="ECO:0000313" key="7">
    <source>
        <dbReference type="EMBL" id="KAF8470936.1"/>
    </source>
</evidence>
<dbReference type="CDD" id="cd05471">
    <property type="entry name" value="pepsin_like"/>
    <property type="match status" value="1"/>
</dbReference>
<keyword evidence="8" id="KW-1185">Reference proteome</keyword>
<evidence type="ECO:0000256" key="2">
    <source>
        <dbReference type="ARBA" id="ARBA00022750"/>
    </source>
</evidence>